<name>A0A2P6S9U4_ROSCH</name>
<proteinExistence type="predicted"/>
<evidence type="ECO:0000313" key="1">
    <source>
        <dbReference type="EMBL" id="PRQ55468.1"/>
    </source>
</evidence>
<keyword evidence="2" id="KW-1185">Reference proteome</keyword>
<evidence type="ECO:0000313" key="2">
    <source>
        <dbReference type="Proteomes" id="UP000238479"/>
    </source>
</evidence>
<dbReference type="AlphaFoldDB" id="A0A2P6S9U4"/>
<protein>
    <submittedName>
        <fullName evidence="1">Uncharacterized protein</fullName>
    </submittedName>
</protein>
<dbReference type="Proteomes" id="UP000238479">
    <property type="component" value="Chromosome 1"/>
</dbReference>
<dbReference type="EMBL" id="PDCK01000039">
    <property type="protein sequence ID" value="PRQ55468.1"/>
    <property type="molecule type" value="Genomic_DNA"/>
</dbReference>
<comment type="caution">
    <text evidence="1">The sequence shown here is derived from an EMBL/GenBank/DDBJ whole genome shotgun (WGS) entry which is preliminary data.</text>
</comment>
<gene>
    <name evidence="1" type="ORF">RchiOBHm_Chr1g0324871</name>
</gene>
<accession>A0A2P6S9U4</accession>
<organism evidence="1 2">
    <name type="scientific">Rosa chinensis</name>
    <name type="common">China rose</name>
    <dbReference type="NCBI Taxonomy" id="74649"/>
    <lineage>
        <taxon>Eukaryota</taxon>
        <taxon>Viridiplantae</taxon>
        <taxon>Streptophyta</taxon>
        <taxon>Embryophyta</taxon>
        <taxon>Tracheophyta</taxon>
        <taxon>Spermatophyta</taxon>
        <taxon>Magnoliopsida</taxon>
        <taxon>eudicotyledons</taxon>
        <taxon>Gunneridae</taxon>
        <taxon>Pentapetalae</taxon>
        <taxon>rosids</taxon>
        <taxon>fabids</taxon>
        <taxon>Rosales</taxon>
        <taxon>Rosaceae</taxon>
        <taxon>Rosoideae</taxon>
        <taxon>Rosoideae incertae sedis</taxon>
        <taxon>Rosa</taxon>
    </lineage>
</organism>
<sequence length="53" mass="5848">MRRIGGGVVSVLERRRKKEMGNGNWDLGVMYWVGGERESDGILVCGGVVAFFC</sequence>
<reference evidence="1 2" key="1">
    <citation type="journal article" date="2018" name="Nat. Genet.">
        <title>The Rosa genome provides new insights in the design of modern roses.</title>
        <authorList>
            <person name="Bendahmane M."/>
        </authorList>
    </citation>
    <scope>NUCLEOTIDE SEQUENCE [LARGE SCALE GENOMIC DNA]</scope>
    <source>
        <strain evidence="2">cv. Old Blush</strain>
    </source>
</reference>
<dbReference type="Gramene" id="PRQ55468">
    <property type="protein sequence ID" value="PRQ55468"/>
    <property type="gene ID" value="RchiOBHm_Chr1g0324871"/>
</dbReference>